<name>A0A8N5F3I5_GEOFO</name>
<dbReference type="PANTHER" id="PTHR43778">
    <property type="entry name" value="PYRUVATE CARBOXYLASE"/>
    <property type="match status" value="1"/>
</dbReference>
<dbReference type="Gene3D" id="3.10.600.10">
    <property type="entry name" value="pyruvate carboxylase f1077a mutant domain"/>
    <property type="match status" value="1"/>
</dbReference>
<dbReference type="GO" id="GO:0004736">
    <property type="term" value="F:pyruvate carboxylase activity"/>
    <property type="evidence" value="ECO:0007669"/>
    <property type="project" value="TreeGrafter"/>
</dbReference>
<dbReference type="Gene3D" id="3.20.20.70">
    <property type="entry name" value="Aldolase class I"/>
    <property type="match status" value="1"/>
</dbReference>
<dbReference type="FunFam" id="3.10.600.10:FF:000001">
    <property type="entry name" value="Pyruvate carboxylase"/>
    <property type="match status" value="1"/>
</dbReference>
<sequence>MSGMTSQPSMGAVVACARGTPLDTGIDLQRVFEYSEYWEAARGLYAAFDCTATMKSGNADVYENEIPGGQYTNLHFQAHAMGLGHKFKEVRKAYTEANKLLGDLIKVELERGKTLHTKALTPDLLCLYSQVELERGKTLHTKALTPDLLCLYSQVELERGKTLHIKALALGDLNAAGQREVFFELNGQLRSILVRDTQALK</sequence>
<dbReference type="InterPro" id="IPR013785">
    <property type="entry name" value="Aldolase_TIM"/>
</dbReference>
<gene>
    <name evidence="3" type="primary">LOC115949199</name>
</gene>
<dbReference type="GeneID" id="115949199"/>
<dbReference type="GO" id="GO:0005737">
    <property type="term" value="C:cytoplasm"/>
    <property type="evidence" value="ECO:0007669"/>
    <property type="project" value="TreeGrafter"/>
</dbReference>
<evidence type="ECO:0000259" key="1">
    <source>
        <dbReference type="Pfam" id="PF02436"/>
    </source>
</evidence>
<dbReference type="Pfam" id="PF02436">
    <property type="entry name" value="PYC_OADA"/>
    <property type="match status" value="1"/>
</dbReference>
<dbReference type="OrthoDB" id="9197799at2759"/>
<keyword evidence="2" id="KW-1185">Reference proteome</keyword>
<reference evidence="3" key="1">
    <citation type="submission" date="2025-08" db="UniProtKB">
        <authorList>
            <consortium name="RefSeq"/>
        </authorList>
    </citation>
    <scope>IDENTIFICATION</scope>
</reference>
<feature type="non-terminal residue" evidence="3">
    <location>
        <position position="201"/>
    </location>
</feature>
<dbReference type="GO" id="GO:0006094">
    <property type="term" value="P:gluconeogenesis"/>
    <property type="evidence" value="ECO:0007669"/>
    <property type="project" value="TreeGrafter"/>
</dbReference>
<dbReference type="PANTHER" id="PTHR43778:SF2">
    <property type="entry name" value="PYRUVATE CARBOXYLASE, MITOCHONDRIAL"/>
    <property type="match status" value="1"/>
</dbReference>
<dbReference type="RefSeq" id="XP_030921542.1">
    <property type="nucleotide sequence ID" value="XM_031065682.1"/>
</dbReference>
<accession>A0A8N5F3I5</accession>
<dbReference type="SUPFAM" id="SSF51569">
    <property type="entry name" value="Aldolase"/>
    <property type="match status" value="1"/>
</dbReference>
<proteinExistence type="predicted"/>
<protein>
    <submittedName>
        <fullName evidence="3">Pyruvate carboxylase, mitochondrial-like</fullName>
    </submittedName>
</protein>
<dbReference type="InterPro" id="IPR003379">
    <property type="entry name" value="Carboxylase_cons_dom"/>
</dbReference>
<evidence type="ECO:0000313" key="2">
    <source>
        <dbReference type="Proteomes" id="UP000504602"/>
    </source>
</evidence>
<feature type="domain" description="Carboxylase conserved" evidence="1">
    <location>
        <begin position="61"/>
        <end position="107"/>
    </location>
</feature>
<evidence type="ECO:0000313" key="3">
    <source>
        <dbReference type="RefSeq" id="XP_030921542.1"/>
    </source>
</evidence>
<dbReference type="AlphaFoldDB" id="A0A8N5F3I5"/>
<dbReference type="Proteomes" id="UP000504602">
    <property type="component" value="Unplaced"/>
</dbReference>
<dbReference type="SUPFAM" id="SSF89000">
    <property type="entry name" value="post-HMGL domain-like"/>
    <property type="match status" value="1"/>
</dbReference>
<organism evidence="2 3">
    <name type="scientific">Geospiza fortis</name>
    <name type="common">Medium ground-finch</name>
    <dbReference type="NCBI Taxonomy" id="48883"/>
    <lineage>
        <taxon>Eukaryota</taxon>
        <taxon>Metazoa</taxon>
        <taxon>Chordata</taxon>
        <taxon>Craniata</taxon>
        <taxon>Vertebrata</taxon>
        <taxon>Euteleostomi</taxon>
        <taxon>Archelosauria</taxon>
        <taxon>Archosauria</taxon>
        <taxon>Dinosauria</taxon>
        <taxon>Saurischia</taxon>
        <taxon>Theropoda</taxon>
        <taxon>Coelurosauria</taxon>
        <taxon>Aves</taxon>
        <taxon>Neognathae</taxon>
        <taxon>Neoaves</taxon>
        <taxon>Telluraves</taxon>
        <taxon>Australaves</taxon>
        <taxon>Passeriformes</taxon>
        <taxon>Thraupidae</taxon>
        <taxon>Geospiza</taxon>
    </lineage>
</organism>
<dbReference type="InterPro" id="IPR055268">
    <property type="entry name" value="PCB-like"/>
</dbReference>